<proteinExistence type="predicted"/>
<dbReference type="InterPro" id="IPR025324">
    <property type="entry name" value="DUF4230"/>
</dbReference>
<evidence type="ECO:0000256" key="1">
    <source>
        <dbReference type="SAM" id="Phobius"/>
    </source>
</evidence>
<accession>A0A368JLG5</accession>
<keyword evidence="1" id="KW-0472">Membrane</keyword>
<dbReference type="EMBL" id="QOWE01000013">
    <property type="protein sequence ID" value="RCR68372.1"/>
    <property type="molecule type" value="Genomic_DNA"/>
</dbReference>
<keyword evidence="1" id="KW-0812">Transmembrane</keyword>
<organism evidence="2 3">
    <name type="scientific">Larkinella punicea</name>
    <dbReference type="NCBI Taxonomy" id="2315727"/>
    <lineage>
        <taxon>Bacteria</taxon>
        <taxon>Pseudomonadati</taxon>
        <taxon>Bacteroidota</taxon>
        <taxon>Cytophagia</taxon>
        <taxon>Cytophagales</taxon>
        <taxon>Spirosomataceae</taxon>
        <taxon>Larkinella</taxon>
    </lineage>
</organism>
<gene>
    <name evidence="2" type="ORF">DUE52_16580</name>
</gene>
<comment type="caution">
    <text evidence="2">The sequence shown here is derived from an EMBL/GenBank/DDBJ whole genome shotgun (WGS) entry which is preliminary data.</text>
</comment>
<dbReference type="AlphaFoldDB" id="A0A368JLG5"/>
<evidence type="ECO:0000313" key="3">
    <source>
        <dbReference type="Proteomes" id="UP000253383"/>
    </source>
</evidence>
<protein>
    <submittedName>
        <fullName evidence="2">DUF4230 domain-containing protein</fullName>
    </submittedName>
</protein>
<dbReference type="Proteomes" id="UP000253383">
    <property type="component" value="Unassembled WGS sequence"/>
</dbReference>
<name>A0A368JLG5_9BACT</name>
<keyword evidence="3" id="KW-1185">Reference proteome</keyword>
<feature type="transmembrane region" description="Helical" evidence="1">
    <location>
        <begin position="7"/>
        <end position="25"/>
    </location>
</feature>
<dbReference type="Pfam" id="PF14014">
    <property type="entry name" value="DUF4230"/>
    <property type="match status" value="1"/>
</dbReference>
<reference evidence="2 3" key="1">
    <citation type="submission" date="2018-07" db="EMBL/GenBank/DDBJ databases">
        <title>Genome analysis of Larkinella rosea.</title>
        <authorList>
            <person name="Zhou Z."/>
            <person name="Wang G."/>
        </authorList>
    </citation>
    <scope>NUCLEOTIDE SEQUENCE [LARGE SCALE GENOMIC DNA]</scope>
    <source>
        <strain evidence="3">zzj9</strain>
    </source>
</reference>
<dbReference type="RefSeq" id="WP_114407148.1">
    <property type="nucleotide sequence ID" value="NZ_QOWE01000013.1"/>
</dbReference>
<sequence>MSRFINTILRLFLIVLLVVGLIVMWEQLRGWSAFSGLTKKEATVQTVVLQEVTELGKLELVQYRFKDIVEHQFVREWLPNPKAVLIVEGEAIGCLDLTKITADDITAQGDSLIVHLPDPEICSYKINHNRSRVFNTEYAFFEETQLVNEAYQRAETQIRQSALNSGILEQTRQNADKILKPMLERISGKKVFLTTRMKATLQPLR</sequence>
<dbReference type="OrthoDB" id="791023at2"/>
<evidence type="ECO:0000313" key="2">
    <source>
        <dbReference type="EMBL" id="RCR68372.1"/>
    </source>
</evidence>
<keyword evidence="1" id="KW-1133">Transmembrane helix</keyword>